<dbReference type="Gene3D" id="1.10.3210.10">
    <property type="entry name" value="Hypothetical protein af1432"/>
    <property type="match status" value="1"/>
</dbReference>
<evidence type="ECO:0000313" key="2">
    <source>
        <dbReference type="EMBL" id="MBB5058561.1"/>
    </source>
</evidence>
<dbReference type="SUPFAM" id="SSF109604">
    <property type="entry name" value="HD-domain/PDEase-like"/>
    <property type="match status" value="1"/>
</dbReference>
<dbReference type="Proteomes" id="UP000540989">
    <property type="component" value="Unassembled WGS sequence"/>
</dbReference>
<evidence type="ECO:0000259" key="1">
    <source>
        <dbReference type="PROSITE" id="PS51833"/>
    </source>
</evidence>
<dbReference type="InterPro" id="IPR001633">
    <property type="entry name" value="EAL_dom"/>
</dbReference>
<evidence type="ECO:0000313" key="3">
    <source>
        <dbReference type="Proteomes" id="UP000540989"/>
    </source>
</evidence>
<organism evidence="2 3">
    <name type="scientific">Granulicella aggregans</name>
    <dbReference type="NCBI Taxonomy" id="474949"/>
    <lineage>
        <taxon>Bacteria</taxon>
        <taxon>Pseudomonadati</taxon>
        <taxon>Acidobacteriota</taxon>
        <taxon>Terriglobia</taxon>
        <taxon>Terriglobales</taxon>
        <taxon>Acidobacteriaceae</taxon>
        <taxon>Granulicella</taxon>
    </lineage>
</organism>
<dbReference type="Gene3D" id="3.20.20.450">
    <property type="entry name" value="EAL domain"/>
    <property type="match status" value="1"/>
</dbReference>
<dbReference type="InterPro" id="IPR052340">
    <property type="entry name" value="RNase_Y/CdgJ"/>
</dbReference>
<dbReference type="PIRSF" id="PIRSF003180">
    <property type="entry name" value="DiGMPpdiest_YuxH"/>
    <property type="match status" value="1"/>
</dbReference>
<protein>
    <submittedName>
        <fullName evidence="2">EAL and modified HD-GYP domain-containing signal transduction protein</fullName>
    </submittedName>
</protein>
<dbReference type="InterPro" id="IPR013976">
    <property type="entry name" value="HDOD"/>
</dbReference>
<reference evidence="2 3" key="1">
    <citation type="submission" date="2020-08" db="EMBL/GenBank/DDBJ databases">
        <title>Genomic Encyclopedia of Type Strains, Phase IV (KMG-V): Genome sequencing to study the core and pangenomes of soil and plant-associated prokaryotes.</title>
        <authorList>
            <person name="Whitman W."/>
        </authorList>
    </citation>
    <scope>NUCLEOTIDE SEQUENCE [LARGE SCALE GENOMIC DNA]</scope>
    <source>
        <strain evidence="2 3">M8UP14</strain>
    </source>
</reference>
<proteinExistence type="predicted"/>
<name>A0A7W8E4J0_9BACT</name>
<dbReference type="InterPro" id="IPR035919">
    <property type="entry name" value="EAL_sf"/>
</dbReference>
<dbReference type="PROSITE" id="PS51833">
    <property type="entry name" value="HDOD"/>
    <property type="match status" value="1"/>
</dbReference>
<gene>
    <name evidence="2" type="ORF">HDF16_003275</name>
</gene>
<dbReference type="Pfam" id="PF08668">
    <property type="entry name" value="HDOD"/>
    <property type="match status" value="1"/>
</dbReference>
<dbReference type="EMBL" id="JACHIP010000004">
    <property type="protein sequence ID" value="MBB5058561.1"/>
    <property type="molecule type" value="Genomic_DNA"/>
</dbReference>
<dbReference type="AlphaFoldDB" id="A0A7W8E4J0"/>
<dbReference type="SUPFAM" id="SSF141868">
    <property type="entry name" value="EAL domain-like"/>
    <property type="match status" value="1"/>
</dbReference>
<comment type="caution">
    <text evidence="2">The sequence shown here is derived from an EMBL/GenBank/DDBJ whole genome shotgun (WGS) entry which is preliminary data.</text>
</comment>
<dbReference type="InterPro" id="IPR014408">
    <property type="entry name" value="dGMP_Pdiesterase_EAL/HD-GYP"/>
</dbReference>
<dbReference type="SMART" id="SM00052">
    <property type="entry name" value="EAL"/>
    <property type="match status" value="1"/>
</dbReference>
<dbReference type="PANTHER" id="PTHR33525">
    <property type="match status" value="1"/>
</dbReference>
<keyword evidence="3" id="KW-1185">Reference proteome</keyword>
<dbReference type="RefSeq" id="WP_184218338.1">
    <property type="nucleotide sequence ID" value="NZ_JACHIP010000004.1"/>
</dbReference>
<dbReference type="PANTHER" id="PTHR33525:SF4">
    <property type="entry name" value="CYCLIC DI-GMP PHOSPHODIESTERASE CDGJ"/>
    <property type="match status" value="1"/>
</dbReference>
<dbReference type="Pfam" id="PF00563">
    <property type="entry name" value="EAL"/>
    <property type="match status" value="1"/>
</dbReference>
<feature type="domain" description="HDOD" evidence="1">
    <location>
        <begin position="236"/>
        <end position="421"/>
    </location>
</feature>
<accession>A0A7W8E4J0</accession>
<sequence>MNLSLFTPSWRRKTEIETTIAIDERVNVVKNRQAIEGKKSDERRFIARQPILDRDLAVCGYELLFRSGWENRFVGDSDDATRKMIADGALYGFHDLTHGTPGFVNCTRESLVNGLITLLPRSTVLEILETVVADKDVIAACSRYKAMGYKLALDDFRINEGTRPLVHLADYVKVDFRLSDAKERRKILELFRGRETVMIAEKVETAQEFEIAKAEGFQLFQGYFFCMPTVFSKKRAPTNGVNYLYLISALSQGHFDVAQLSLLLKSEPTLSYQLLRLVNSASFGAPQQIRSLQDALVLVGEVRFRKLMMNAIATETCRDRSREMLVDVLHRARFLELMAPFTRENPTEQYLFGLLSMMDVMLGMPVDELIHALPLRDDVKAAVAGAANSVSTGLNLYKHYRSADWAYCATQAKMLHISETDLSDLYRKSLILAEKSVNAVREKETLAS</sequence>